<organism evidence="3 4">
    <name type="scientific">Rhizopus azygosporus</name>
    <name type="common">Rhizopus microsporus var. azygosporus</name>
    <dbReference type="NCBI Taxonomy" id="86630"/>
    <lineage>
        <taxon>Eukaryota</taxon>
        <taxon>Fungi</taxon>
        <taxon>Fungi incertae sedis</taxon>
        <taxon>Mucoromycota</taxon>
        <taxon>Mucoromycotina</taxon>
        <taxon>Mucoromycetes</taxon>
        <taxon>Mucorales</taxon>
        <taxon>Mucorineae</taxon>
        <taxon>Rhizopodaceae</taxon>
        <taxon>Rhizopus</taxon>
    </lineage>
</organism>
<name>A0A367IXC3_RHIAZ</name>
<accession>A0A367IXC3</accession>
<sequence>THRTYGSTLFDLTVPKERKKLSSLGKPSRYTRQELLSKKIPPEIIDMTSTTSVNYRFDNWGPKEAQKEILDAGALPHRVSLGWIENHYRWIVWKLACQIRSYPDVFMKDWKPETVLHQLLYRYEREVNQGHRPVLKKILEQDDIAAKHMVLAISDIIGVKAPAYYNTSSKYQLHLTDGWYQVSACIDVRMERAIVKGRLKIGHKLSICGAQLVGSRTTQSGLDDENAGRMLLLSANGCLPAAWDTRLGYHPKKYIIRSLPTIFDDGGMVTALDIIVCRKFPMLYTETLPNGKMVTRTAREEEEIRCGYGDMFDPTLLIPNFSGEGRSNVSETRPSPEERRVSGYFKIRICDYCAYSKYPQEEWATLLLQNANELNHMDITEGSRYKIFFVVPYHPKNKRYPGHYFKTTRMTRWEPAVVKHESPYYVPRCITSCSNIRQQDSSLDFNIAVVIIQSGPPKLEQINERKLWRQELYVTDQSQAICRIDLRLPIQLSSNLKGQVIGLANMRFELYDPKYDITCLKTTDESELFTKGSPSTDYMAKGIQALKSWIQSNTDSVAAVTERVQSIVQ</sequence>
<dbReference type="InterPro" id="IPR015252">
    <property type="entry name" value="BRCA2_hlx"/>
</dbReference>
<evidence type="ECO:0000313" key="3">
    <source>
        <dbReference type="EMBL" id="RCH82259.1"/>
    </source>
</evidence>
<feature type="domain" description="BRCA2 OB1" evidence="1">
    <location>
        <begin position="133"/>
        <end position="250"/>
    </location>
</feature>
<proteinExistence type="predicted"/>
<dbReference type="AlphaFoldDB" id="A0A367IXC3"/>
<dbReference type="Gene3D" id="2.40.50.140">
    <property type="entry name" value="Nucleic acid-binding proteins"/>
    <property type="match status" value="3"/>
</dbReference>
<dbReference type="GO" id="GO:0000724">
    <property type="term" value="P:double-strand break repair via homologous recombination"/>
    <property type="evidence" value="ECO:0007669"/>
    <property type="project" value="InterPro"/>
</dbReference>
<keyword evidence="4" id="KW-1185">Reference proteome</keyword>
<evidence type="ECO:0000313" key="4">
    <source>
        <dbReference type="Proteomes" id="UP000252139"/>
    </source>
</evidence>
<dbReference type="Pfam" id="PF09169">
    <property type="entry name" value="BRCA-2_helical"/>
    <property type="match status" value="1"/>
</dbReference>
<dbReference type="InterPro" id="IPR036315">
    <property type="entry name" value="BRCA2_hlx_sf"/>
</dbReference>
<dbReference type="Proteomes" id="UP000252139">
    <property type="component" value="Unassembled WGS sequence"/>
</dbReference>
<protein>
    <submittedName>
        <fullName evidence="3">Breast cancer 2, early onset</fullName>
    </submittedName>
</protein>
<dbReference type="SUPFAM" id="SSF81872">
    <property type="entry name" value="BRCA2 helical domain"/>
    <property type="match status" value="1"/>
</dbReference>
<dbReference type="PANTHER" id="PTHR11289:SF0">
    <property type="entry name" value="BREAST CANCER TYPE 2 SUSCEPTIBILITY PROTEIN"/>
    <property type="match status" value="1"/>
</dbReference>
<feature type="non-terminal residue" evidence="3">
    <location>
        <position position="1"/>
    </location>
</feature>
<dbReference type="Pfam" id="PF09103">
    <property type="entry name" value="BRCA-2_OB1"/>
    <property type="match status" value="1"/>
</dbReference>
<evidence type="ECO:0000259" key="2">
    <source>
        <dbReference type="Pfam" id="PF09169"/>
    </source>
</evidence>
<dbReference type="InterPro" id="IPR015187">
    <property type="entry name" value="BRCA2_OB_1"/>
</dbReference>
<reference evidence="3 4" key="1">
    <citation type="journal article" date="2018" name="G3 (Bethesda)">
        <title>Phylogenetic and Phylogenomic Definition of Rhizopus Species.</title>
        <authorList>
            <person name="Gryganskyi A.P."/>
            <person name="Golan J."/>
            <person name="Dolatabadi S."/>
            <person name="Mondo S."/>
            <person name="Robb S."/>
            <person name="Idnurm A."/>
            <person name="Muszewska A."/>
            <person name="Steczkiewicz K."/>
            <person name="Masonjones S."/>
            <person name="Liao H.L."/>
            <person name="Gajdeczka M.T."/>
            <person name="Anike F."/>
            <person name="Vuek A."/>
            <person name="Anishchenko I.M."/>
            <person name="Voigt K."/>
            <person name="de Hoog G.S."/>
            <person name="Smith M.E."/>
            <person name="Heitman J."/>
            <person name="Vilgalys R."/>
            <person name="Stajich J.E."/>
        </authorList>
    </citation>
    <scope>NUCLEOTIDE SEQUENCE [LARGE SCALE GENOMIC DNA]</scope>
    <source>
        <strain evidence="3 4">CBS 357.93</strain>
    </source>
</reference>
<dbReference type="EMBL" id="PJQL01003086">
    <property type="protein sequence ID" value="RCH82259.1"/>
    <property type="molecule type" value="Genomic_DNA"/>
</dbReference>
<comment type="caution">
    <text evidence="3">The sequence shown here is derived from an EMBL/GenBank/DDBJ whole genome shotgun (WGS) entry which is preliminary data.</text>
</comment>
<dbReference type="InterPro" id="IPR012340">
    <property type="entry name" value="NA-bd_OB-fold"/>
</dbReference>
<feature type="domain" description="Breast cancer type 2 susceptibility protein helical" evidence="2">
    <location>
        <begin position="63"/>
        <end position="129"/>
    </location>
</feature>
<dbReference type="GO" id="GO:0006355">
    <property type="term" value="P:regulation of DNA-templated transcription"/>
    <property type="evidence" value="ECO:0007669"/>
    <property type="project" value="TreeGrafter"/>
</dbReference>
<evidence type="ECO:0000259" key="1">
    <source>
        <dbReference type="Pfam" id="PF09103"/>
    </source>
</evidence>
<gene>
    <name evidence="3" type="primary">BRCA2</name>
    <name evidence="3" type="ORF">CU097_004981</name>
</gene>
<dbReference type="STRING" id="86630.A0A367IXC3"/>
<dbReference type="InterPro" id="IPR015525">
    <property type="entry name" value="BRCA2"/>
</dbReference>
<dbReference type="PANTHER" id="PTHR11289">
    <property type="entry name" value="BREAST CANCER TYPE 2 SUSCEPTIBILITY PROTEIN BRCA2"/>
    <property type="match status" value="1"/>
</dbReference>
<dbReference type="SUPFAM" id="SSF50249">
    <property type="entry name" value="Nucleic acid-binding proteins"/>
    <property type="match status" value="2"/>
</dbReference>
<dbReference type="OrthoDB" id="21095at2759"/>